<dbReference type="InterPro" id="IPR001647">
    <property type="entry name" value="HTH_TetR"/>
</dbReference>
<evidence type="ECO:0000256" key="2">
    <source>
        <dbReference type="ARBA" id="ARBA00023125"/>
    </source>
</evidence>
<evidence type="ECO:0000256" key="1">
    <source>
        <dbReference type="ARBA" id="ARBA00023015"/>
    </source>
</evidence>
<protein>
    <submittedName>
        <fullName evidence="6">TetR/AcrR family transcriptional regulator</fullName>
    </submittedName>
</protein>
<dbReference type="PROSITE" id="PS50977">
    <property type="entry name" value="HTH_TETR_2"/>
    <property type="match status" value="1"/>
</dbReference>
<evidence type="ECO:0000256" key="3">
    <source>
        <dbReference type="ARBA" id="ARBA00023163"/>
    </source>
</evidence>
<evidence type="ECO:0000313" key="6">
    <source>
        <dbReference type="EMBL" id="OXM52002.1"/>
    </source>
</evidence>
<reference evidence="6 7" key="1">
    <citation type="submission" date="2017-07" db="EMBL/GenBank/DDBJ databases">
        <title>Amycolatopsis alba DSM 44262 Genome sequencing and assembly.</title>
        <authorList>
            <person name="Kaur N."/>
            <person name="Mayilraj S."/>
        </authorList>
    </citation>
    <scope>NUCLEOTIDE SEQUENCE [LARGE SCALE GENOMIC DNA]</scope>
    <source>
        <strain evidence="6 7">DSM 44262</strain>
    </source>
</reference>
<feature type="DNA-binding region" description="H-T-H motif" evidence="4">
    <location>
        <begin position="28"/>
        <end position="47"/>
    </location>
</feature>
<dbReference type="InterPro" id="IPR009057">
    <property type="entry name" value="Homeodomain-like_sf"/>
</dbReference>
<dbReference type="PRINTS" id="PR00455">
    <property type="entry name" value="HTHTETR"/>
</dbReference>
<feature type="domain" description="HTH tetR-type" evidence="5">
    <location>
        <begin position="5"/>
        <end position="65"/>
    </location>
</feature>
<evidence type="ECO:0000256" key="4">
    <source>
        <dbReference type="PROSITE-ProRule" id="PRU00335"/>
    </source>
</evidence>
<dbReference type="Gene3D" id="1.10.357.10">
    <property type="entry name" value="Tetracycline Repressor, domain 2"/>
    <property type="match status" value="1"/>
</dbReference>
<comment type="caution">
    <text evidence="6">The sequence shown here is derived from an EMBL/GenBank/DDBJ whole genome shotgun (WGS) entry which is preliminary data.</text>
</comment>
<accession>A0A229RZA3</accession>
<dbReference type="Pfam" id="PF00440">
    <property type="entry name" value="TetR_N"/>
    <property type="match status" value="1"/>
</dbReference>
<keyword evidence="1" id="KW-0805">Transcription regulation</keyword>
<dbReference type="EMBL" id="NMQU01000031">
    <property type="protein sequence ID" value="OXM52002.1"/>
    <property type="molecule type" value="Genomic_DNA"/>
</dbReference>
<evidence type="ECO:0000313" key="7">
    <source>
        <dbReference type="Proteomes" id="UP000215563"/>
    </source>
</evidence>
<dbReference type="Proteomes" id="UP000215563">
    <property type="component" value="Unassembled WGS sequence"/>
</dbReference>
<gene>
    <name evidence="6" type="ORF">CFP75_12635</name>
</gene>
<sequence>MVRRTDTRQRMLDSAAELFQHQGYHATGLNQLVAAVGAPKGSLYFHFPGGKEQLAAEAIRQSADRLCDQLRTIVANSPDVVTGIVNVVEALANALEESDFQRGCPLATVALDASGDSEVIRQACADGYTAWHTLISEALNTEKAGQLATVVLAAIEGGLLLAKTLHDTAPLRAIAPHLAATLERELS</sequence>
<proteinExistence type="predicted"/>
<dbReference type="AlphaFoldDB" id="A0A229RZA3"/>
<organism evidence="6 7">
    <name type="scientific">Amycolatopsis alba DSM 44262</name>
    <dbReference type="NCBI Taxonomy" id="1125972"/>
    <lineage>
        <taxon>Bacteria</taxon>
        <taxon>Bacillati</taxon>
        <taxon>Actinomycetota</taxon>
        <taxon>Actinomycetes</taxon>
        <taxon>Pseudonocardiales</taxon>
        <taxon>Pseudonocardiaceae</taxon>
        <taxon>Amycolatopsis</taxon>
    </lineage>
</organism>
<dbReference type="Pfam" id="PF21993">
    <property type="entry name" value="TetR_C_13_2"/>
    <property type="match status" value="1"/>
</dbReference>
<dbReference type="SUPFAM" id="SSF48498">
    <property type="entry name" value="Tetracyclin repressor-like, C-terminal domain"/>
    <property type="match status" value="1"/>
</dbReference>
<dbReference type="RefSeq" id="WP_020631764.1">
    <property type="nucleotide sequence ID" value="NZ_KB913032.1"/>
</dbReference>
<keyword evidence="3" id="KW-0804">Transcription</keyword>
<dbReference type="OrthoDB" id="4567939at2"/>
<dbReference type="SUPFAM" id="SSF46689">
    <property type="entry name" value="Homeodomain-like"/>
    <property type="match status" value="1"/>
</dbReference>
<keyword evidence="7" id="KW-1185">Reference proteome</keyword>
<dbReference type="InterPro" id="IPR036271">
    <property type="entry name" value="Tet_transcr_reg_TetR-rel_C_sf"/>
</dbReference>
<dbReference type="PANTHER" id="PTHR47506:SF3">
    <property type="entry name" value="HTH-TYPE TRANSCRIPTIONAL REGULATOR LMRA"/>
    <property type="match status" value="1"/>
</dbReference>
<evidence type="ECO:0000259" key="5">
    <source>
        <dbReference type="PROSITE" id="PS50977"/>
    </source>
</evidence>
<keyword evidence="2 4" id="KW-0238">DNA-binding</keyword>
<dbReference type="InterPro" id="IPR054156">
    <property type="entry name" value="YxaF_TetR_C"/>
</dbReference>
<name>A0A229RZA3_AMYAL</name>
<dbReference type="PANTHER" id="PTHR47506">
    <property type="entry name" value="TRANSCRIPTIONAL REGULATORY PROTEIN"/>
    <property type="match status" value="1"/>
</dbReference>
<dbReference type="GO" id="GO:0003677">
    <property type="term" value="F:DNA binding"/>
    <property type="evidence" value="ECO:0007669"/>
    <property type="project" value="UniProtKB-UniRule"/>
</dbReference>